<evidence type="ECO:0000259" key="1">
    <source>
        <dbReference type="Pfam" id="PF00296"/>
    </source>
</evidence>
<protein>
    <submittedName>
        <fullName evidence="2">TIGR03617 family F420-dependent LLM class oxidoreductase</fullName>
        <ecNumber evidence="2">1.-.-.-</ecNumber>
    </submittedName>
</protein>
<dbReference type="Gene3D" id="3.20.20.30">
    <property type="entry name" value="Luciferase-like domain"/>
    <property type="match status" value="1"/>
</dbReference>
<reference evidence="2 3" key="1">
    <citation type="submission" date="2018-10" db="EMBL/GenBank/DDBJ databases">
        <title>Isolation, diversity and antifungal activity of actinobacteria from wheat.</title>
        <authorList>
            <person name="Han C."/>
        </authorList>
    </citation>
    <scope>NUCLEOTIDE SEQUENCE [LARGE SCALE GENOMIC DNA]</scope>
    <source>
        <strain evidence="2 3">NEAU-YY642</strain>
    </source>
</reference>
<dbReference type="EC" id="1.-.-.-" evidence="2"/>
<keyword evidence="2" id="KW-0560">Oxidoreductase</keyword>
<dbReference type="InterPro" id="IPR011251">
    <property type="entry name" value="Luciferase-like_dom"/>
</dbReference>
<name>A0A3M2M876_9ACTN</name>
<dbReference type="SUPFAM" id="SSF51679">
    <property type="entry name" value="Bacterial luciferase-like"/>
    <property type="match status" value="1"/>
</dbReference>
<dbReference type="AlphaFoldDB" id="A0A3M2M876"/>
<organism evidence="2 3">
    <name type="scientific">Streptomyces triticirhizae</name>
    <dbReference type="NCBI Taxonomy" id="2483353"/>
    <lineage>
        <taxon>Bacteria</taxon>
        <taxon>Bacillati</taxon>
        <taxon>Actinomycetota</taxon>
        <taxon>Actinomycetes</taxon>
        <taxon>Kitasatosporales</taxon>
        <taxon>Streptomycetaceae</taxon>
        <taxon>Streptomyces</taxon>
    </lineage>
</organism>
<dbReference type="PANTHER" id="PTHR43244:SF2">
    <property type="entry name" value="CONSERVED HYPOTHETICAL ALANINE AND PROLINE-RICH PROTEIN"/>
    <property type="match status" value="1"/>
</dbReference>
<dbReference type="InterPro" id="IPR050564">
    <property type="entry name" value="F420-G6PD/mer"/>
</dbReference>
<dbReference type="InterPro" id="IPR019919">
    <property type="entry name" value="Lucif-like_OxRdtase_MSMEG_2256"/>
</dbReference>
<dbReference type="GO" id="GO:0016705">
    <property type="term" value="F:oxidoreductase activity, acting on paired donors, with incorporation or reduction of molecular oxygen"/>
    <property type="evidence" value="ECO:0007669"/>
    <property type="project" value="InterPro"/>
</dbReference>
<comment type="caution">
    <text evidence="2">The sequence shown here is derived from an EMBL/GenBank/DDBJ whole genome shotgun (WGS) entry which is preliminary data.</text>
</comment>
<accession>A0A3M2M876</accession>
<sequence>MEWGTDVATDIETTPGAPAHAAARPFRAGFAAISVAPGELGQLAGALEENGYQELVVSETRHDPFVSLTVAAGGSRSVALRSGIAVAFARNPMSTAMLANDLQTLSGGRFTLGLGTQLKAHITKRFGMPWSAPVARMREYVQALRAIWHSFETGERLRFRGEFYRHTLMVPFFDPGPNPHGWPPVVLGGVGEAMTEMAGEVADGFVAHNITTPRFLTEVTLPALRRGRERAGRDMADFELHLTPMVATGRTEEEYQRAVASTRSQLAFYVAAPTYASILELHGLGEVRDELHRLASEGRADEMPSVIDDSVLRTFAFVGEAEDVARQLHDTYAGHATSLSFYEPNVTDPHRWLPLIRRLREIDTAERAG</sequence>
<evidence type="ECO:0000313" key="2">
    <source>
        <dbReference type="EMBL" id="RMI45180.1"/>
    </source>
</evidence>
<proteinExistence type="predicted"/>
<dbReference type="InterPro" id="IPR036661">
    <property type="entry name" value="Luciferase-like_sf"/>
</dbReference>
<dbReference type="CDD" id="cd01097">
    <property type="entry name" value="Tetrahydromethanopterin_reductase"/>
    <property type="match status" value="1"/>
</dbReference>
<evidence type="ECO:0000313" key="3">
    <source>
        <dbReference type="Proteomes" id="UP000278673"/>
    </source>
</evidence>
<dbReference type="PANTHER" id="PTHR43244">
    <property type="match status" value="1"/>
</dbReference>
<feature type="domain" description="Luciferase-like" evidence="1">
    <location>
        <begin position="35"/>
        <end position="332"/>
    </location>
</feature>
<keyword evidence="3" id="KW-1185">Reference proteome</keyword>
<dbReference type="EMBL" id="RFFJ01000010">
    <property type="protein sequence ID" value="RMI45180.1"/>
    <property type="molecule type" value="Genomic_DNA"/>
</dbReference>
<dbReference type="Pfam" id="PF00296">
    <property type="entry name" value="Bac_luciferase"/>
    <property type="match status" value="1"/>
</dbReference>
<dbReference type="NCBIfam" id="TIGR03617">
    <property type="entry name" value="F420_MSMEG_2256"/>
    <property type="match status" value="1"/>
</dbReference>
<gene>
    <name evidence="2" type="ORF">EBN88_03870</name>
</gene>
<dbReference type="Proteomes" id="UP000278673">
    <property type="component" value="Unassembled WGS sequence"/>
</dbReference>